<feature type="chain" id="PRO_5045412358" description="Lipoprotein" evidence="2">
    <location>
        <begin position="27"/>
        <end position="160"/>
    </location>
</feature>
<evidence type="ECO:0000313" key="3">
    <source>
        <dbReference type="EMBL" id="MED4403419.1"/>
    </source>
</evidence>
<dbReference type="EMBL" id="JARTFS010000016">
    <property type="protein sequence ID" value="MED4403419.1"/>
    <property type="molecule type" value="Genomic_DNA"/>
</dbReference>
<gene>
    <name evidence="3" type="ORF">P9271_19100</name>
</gene>
<evidence type="ECO:0008006" key="5">
    <source>
        <dbReference type="Google" id="ProtNLM"/>
    </source>
</evidence>
<dbReference type="RefSeq" id="WP_328015741.1">
    <property type="nucleotide sequence ID" value="NZ_JARTFS010000016.1"/>
</dbReference>
<sequence>MVKKLKIVIAVCIVTLLAACSDPVQEEIISYVNEDLPEIAKLEEEVIGKYDSVTGENYKDDEILYDALTNEIIPDYSQLIDKLEAIQLSDKELRDIHEDYIEAANQQYSAFTKMLAAIENQDYALIEEVYGILSQSRKDMRDYQYDLKEYAEENDVEIKE</sequence>
<dbReference type="Proteomes" id="UP001342826">
    <property type="component" value="Unassembled WGS sequence"/>
</dbReference>
<feature type="signal peptide" evidence="2">
    <location>
        <begin position="1"/>
        <end position="26"/>
    </location>
</feature>
<feature type="coiled-coil region" evidence="1">
    <location>
        <begin position="101"/>
        <end position="153"/>
    </location>
</feature>
<accession>A0ABU6P4G3</accession>
<evidence type="ECO:0000256" key="1">
    <source>
        <dbReference type="SAM" id="Coils"/>
    </source>
</evidence>
<comment type="caution">
    <text evidence="3">The sequence shown here is derived from an EMBL/GenBank/DDBJ whole genome shotgun (WGS) entry which is preliminary data.</text>
</comment>
<keyword evidence="2" id="KW-0732">Signal</keyword>
<dbReference type="PROSITE" id="PS51257">
    <property type="entry name" value="PROKAR_LIPOPROTEIN"/>
    <property type="match status" value="1"/>
</dbReference>
<reference evidence="3 4" key="1">
    <citation type="submission" date="2023-03" db="EMBL/GenBank/DDBJ databases">
        <title>Bacillus Genome Sequencing.</title>
        <authorList>
            <person name="Dunlap C."/>
        </authorList>
    </citation>
    <scope>NUCLEOTIDE SEQUENCE [LARGE SCALE GENOMIC DNA]</scope>
    <source>
        <strain evidence="3 4">NRS-1717</strain>
    </source>
</reference>
<evidence type="ECO:0000313" key="4">
    <source>
        <dbReference type="Proteomes" id="UP001342826"/>
    </source>
</evidence>
<organism evidence="3 4">
    <name type="scientific">Metabacillus fastidiosus</name>
    <dbReference type="NCBI Taxonomy" id="1458"/>
    <lineage>
        <taxon>Bacteria</taxon>
        <taxon>Bacillati</taxon>
        <taxon>Bacillota</taxon>
        <taxon>Bacilli</taxon>
        <taxon>Bacillales</taxon>
        <taxon>Bacillaceae</taxon>
        <taxon>Metabacillus</taxon>
    </lineage>
</organism>
<evidence type="ECO:0000256" key="2">
    <source>
        <dbReference type="SAM" id="SignalP"/>
    </source>
</evidence>
<name>A0ABU6P4G3_9BACI</name>
<keyword evidence="1" id="KW-0175">Coiled coil</keyword>
<keyword evidence="4" id="KW-1185">Reference proteome</keyword>
<proteinExistence type="predicted"/>
<protein>
    <recommendedName>
        <fullName evidence="5">Lipoprotein</fullName>
    </recommendedName>
</protein>